<organism evidence="1 2">
    <name type="scientific">Colletotrichum scovillei</name>
    <dbReference type="NCBI Taxonomy" id="1209932"/>
    <lineage>
        <taxon>Eukaryota</taxon>
        <taxon>Fungi</taxon>
        <taxon>Dikarya</taxon>
        <taxon>Ascomycota</taxon>
        <taxon>Pezizomycotina</taxon>
        <taxon>Sordariomycetes</taxon>
        <taxon>Hypocreomycetidae</taxon>
        <taxon>Glomerellales</taxon>
        <taxon>Glomerellaceae</taxon>
        <taxon>Colletotrichum</taxon>
        <taxon>Colletotrichum acutatum species complex</taxon>
    </lineage>
</organism>
<accession>A0A9P7UID0</accession>
<sequence>MCGHVEEIIGHQIAVEITQAILIPKLYSYKVSLESNRHFVQLAVTSSSGSRKLHYYSARDICVGAVTVSDSIVGDISLACGFSRAYISRHIEQNITRARGDGNLQQVLRTDAARLISSISTSPSDQCASSEHM</sequence>
<evidence type="ECO:0000313" key="2">
    <source>
        <dbReference type="Proteomes" id="UP000699042"/>
    </source>
</evidence>
<keyword evidence="2" id="KW-1185">Reference proteome</keyword>
<comment type="caution">
    <text evidence="1">The sequence shown here is derived from an EMBL/GenBank/DDBJ whole genome shotgun (WGS) entry which is preliminary data.</text>
</comment>
<dbReference type="Proteomes" id="UP000699042">
    <property type="component" value="Unassembled WGS sequence"/>
</dbReference>
<protein>
    <submittedName>
        <fullName evidence="1">Uncharacterized protein</fullName>
    </submittedName>
</protein>
<reference evidence="1" key="1">
    <citation type="submission" date="2021-05" db="EMBL/GenBank/DDBJ databases">
        <title>Comparative genomics of three Colletotrichum scovillei strains and genetic complementation revealed genes involved fungal growth and virulence on chili pepper.</title>
        <authorList>
            <person name="Hsieh D.-K."/>
            <person name="Chuang S.-C."/>
            <person name="Chen C.-Y."/>
            <person name="Chao Y.-T."/>
            <person name="Lu M.-Y.J."/>
            <person name="Lee M.-H."/>
            <person name="Shih M.-C."/>
        </authorList>
    </citation>
    <scope>NUCLEOTIDE SEQUENCE</scope>
    <source>
        <strain evidence="1">Coll-153</strain>
    </source>
</reference>
<proteinExistence type="predicted"/>
<name>A0A9P7UID0_9PEZI</name>
<gene>
    <name evidence="1" type="ORF">JMJ77_006537</name>
</gene>
<dbReference type="AlphaFoldDB" id="A0A9P7UID0"/>
<dbReference type="EMBL" id="JAESDN010000001">
    <property type="protein sequence ID" value="KAG7059169.1"/>
    <property type="molecule type" value="Genomic_DNA"/>
</dbReference>
<evidence type="ECO:0000313" key="1">
    <source>
        <dbReference type="EMBL" id="KAG7059169.1"/>
    </source>
</evidence>